<dbReference type="InterPro" id="IPR029787">
    <property type="entry name" value="Nucleotide_cyclase"/>
</dbReference>
<dbReference type="Proteomes" id="UP000254978">
    <property type="component" value="Unassembled WGS sequence"/>
</dbReference>
<dbReference type="InterPro" id="IPR000160">
    <property type="entry name" value="GGDEF_dom"/>
</dbReference>
<dbReference type="InterPro" id="IPR043128">
    <property type="entry name" value="Rev_trsase/Diguanyl_cyclase"/>
</dbReference>
<dbReference type="Gene3D" id="3.30.70.270">
    <property type="match status" value="1"/>
</dbReference>
<organism evidence="4 5">
    <name type="scientific">Mycolicibacterium tokaiense</name>
    <dbReference type="NCBI Taxonomy" id="39695"/>
    <lineage>
        <taxon>Bacteria</taxon>
        <taxon>Bacillati</taxon>
        <taxon>Actinomycetota</taxon>
        <taxon>Actinomycetes</taxon>
        <taxon>Mycobacteriales</taxon>
        <taxon>Mycobacteriaceae</taxon>
        <taxon>Mycolicibacterium</taxon>
    </lineage>
</organism>
<dbReference type="GO" id="GO:0071111">
    <property type="term" value="F:cyclic-guanylate-specific phosphodiesterase activity"/>
    <property type="evidence" value="ECO:0007669"/>
    <property type="project" value="InterPro"/>
</dbReference>
<name>A0A378TS23_9MYCO</name>
<dbReference type="RefSeq" id="WP_232067987.1">
    <property type="nucleotide sequence ID" value="NZ_AP022600.1"/>
</dbReference>
<feature type="domain" description="GGDEF" evidence="3">
    <location>
        <begin position="210"/>
        <end position="330"/>
    </location>
</feature>
<accession>A0A378TS23</accession>
<dbReference type="InterPro" id="IPR035919">
    <property type="entry name" value="EAL_sf"/>
</dbReference>
<feature type="transmembrane region" description="Helical" evidence="1">
    <location>
        <begin position="112"/>
        <end position="139"/>
    </location>
</feature>
<dbReference type="PANTHER" id="PTHR33121:SF70">
    <property type="entry name" value="SIGNALING PROTEIN YKOW"/>
    <property type="match status" value="1"/>
</dbReference>
<evidence type="ECO:0000313" key="5">
    <source>
        <dbReference type="Proteomes" id="UP000254978"/>
    </source>
</evidence>
<keyword evidence="1" id="KW-1133">Transmembrane helix</keyword>
<feature type="transmembrane region" description="Helical" evidence="1">
    <location>
        <begin position="54"/>
        <end position="74"/>
    </location>
</feature>
<dbReference type="SMART" id="SM00267">
    <property type="entry name" value="GGDEF"/>
    <property type="match status" value="1"/>
</dbReference>
<feature type="transmembrane region" description="Helical" evidence="1">
    <location>
        <begin position="25"/>
        <end position="48"/>
    </location>
</feature>
<dbReference type="AlphaFoldDB" id="A0A378TS23"/>
<dbReference type="EMBL" id="UGQT01000001">
    <property type="protein sequence ID" value="STZ62436.1"/>
    <property type="molecule type" value="Genomic_DNA"/>
</dbReference>
<dbReference type="Pfam" id="PF00563">
    <property type="entry name" value="EAL"/>
    <property type="match status" value="1"/>
</dbReference>
<dbReference type="PROSITE" id="PS50887">
    <property type="entry name" value="GGDEF"/>
    <property type="match status" value="1"/>
</dbReference>
<evidence type="ECO:0000313" key="4">
    <source>
        <dbReference type="EMBL" id="STZ62436.1"/>
    </source>
</evidence>
<evidence type="ECO:0000259" key="2">
    <source>
        <dbReference type="PROSITE" id="PS50883"/>
    </source>
</evidence>
<evidence type="ECO:0000259" key="3">
    <source>
        <dbReference type="PROSITE" id="PS50887"/>
    </source>
</evidence>
<proteinExistence type="predicted"/>
<dbReference type="PANTHER" id="PTHR33121">
    <property type="entry name" value="CYCLIC DI-GMP PHOSPHODIESTERASE PDEF"/>
    <property type="match status" value="1"/>
</dbReference>
<dbReference type="InterPro" id="IPR001633">
    <property type="entry name" value="EAL_dom"/>
</dbReference>
<feature type="transmembrane region" description="Helical" evidence="1">
    <location>
        <begin position="151"/>
        <end position="173"/>
    </location>
</feature>
<protein>
    <submittedName>
        <fullName evidence="4">Diguanylate cyclase/phosphodiesterase</fullName>
    </submittedName>
</protein>
<dbReference type="SUPFAM" id="SSF55073">
    <property type="entry name" value="Nucleotide cyclase"/>
    <property type="match status" value="1"/>
</dbReference>
<keyword evidence="1" id="KW-0812">Transmembrane</keyword>
<sequence length="593" mass="62551">MGRAEALWRQVKGARRWPGIAVPALEARVAGCCLVFGGLFMTALATITPAEFEGIGGVYAIAATALAAGVAALTRGSRIRPWQFQILVGLAIVLITATVILAQSAVMAVGVATLYTVVAFAAFFLSWPQTIGFLGFAVLSGALALASTPGVPFGAALIATCTTAIMGAVIASLGQLMSNSERDLLTGLPNRHGFDRIFASAVDRAQAGGPRPTVVLVVLEGRDAIGDKYGHQAGDQLIRSTVDGWRGVLHPEHILARLGDDEFAILLPSGTEHEGIALSHRIRMATATGCGAGVTAWQPDEAASVVLSRADVALRRAKRGGRNRTVLESAGAPTLAAELADAIAAGLVSVLYQPIVSLTEDNLIVGVEALARWESPTRPDLQISEVITVAENSNLISALDRYVLRRACSDVQWLQRQRADLPLTLTVNVSGLELIENGYPATVAETLAETGWPPSQLVLEVTESVVDVDTPASVAALRELRDQGIRVAMDDFGTGYSTLSRLQKLPIDLLKLDASFTAGTELDPASPPPPLLQAIAALARALDLPVVVEGVETERQALALRQTGFAMAQGYYFGRPQVTELLAQRLTVGSDVR</sequence>
<dbReference type="CDD" id="cd01949">
    <property type="entry name" value="GGDEF"/>
    <property type="match status" value="1"/>
</dbReference>
<dbReference type="NCBIfam" id="TIGR00254">
    <property type="entry name" value="GGDEF"/>
    <property type="match status" value="1"/>
</dbReference>
<keyword evidence="5" id="KW-1185">Reference proteome</keyword>
<dbReference type="CDD" id="cd01948">
    <property type="entry name" value="EAL"/>
    <property type="match status" value="1"/>
</dbReference>
<dbReference type="SUPFAM" id="SSF141868">
    <property type="entry name" value="EAL domain-like"/>
    <property type="match status" value="1"/>
</dbReference>
<reference evidence="4 5" key="1">
    <citation type="submission" date="2018-06" db="EMBL/GenBank/DDBJ databases">
        <authorList>
            <consortium name="Pathogen Informatics"/>
            <person name="Doyle S."/>
        </authorList>
    </citation>
    <scope>NUCLEOTIDE SEQUENCE [LARGE SCALE GENOMIC DNA]</scope>
    <source>
        <strain evidence="4 5">NCTC10821</strain>
    </source>
</reference>
<feature type="domain" description="EAL" evidence="2">
    <location>
        <begin position="332"/>
        <end position="590"/>
    </location>
</feature>
<feature type="transmembrane region" description="Helical" evidence="1">
    <location>
        <begin position="86"/>
        <end position="106"/>
    </location>
</feature>
<keyword evidence="1" id="KW-0472">Membrane</keyword>
<dbReference type="Pfam" id="PF00990">
    <property type="entry name" value="GGDEF"/>
    <property type="match status" value="1"/>
</dbReference>
<dbReference type="Gene3D" id="3.20.20.450">
    <property type="entry name" value="EAL domain"/>
    <property type="match status" value="1"/>
</dbReference>
<dbReference type="InterPro" id="IPR050706">
    <property type="entry name" value="Cyclic-di-GMP_PDE-like"/>
</dbReference>
<dbReference type="SMART" id="SM00052">
    <property type="entry name" value="EAL"/>
    <property type="match status" value="1"/>
</dbReference>
<dbReference type="PROSITE" id="PS50883">
    <property type="entry name" value="EAL"/>
    <property type="match status" value="1"/>
</dbReference>
<evidence type="ECO:0000256" key="1">
    <source>
        <dbReference type="SAM" id="Phobius"/>
    </source>
</evidence>
<gene>
    <name evidence="4" type="primary">cph2_5</name>
    <name evidence="4" type="ORF">NCTC10821_06005</name>
</gene>